<protein>
    <submittedName>
        <fullName evidence="1">Uncharacterized protein</fullName>
    </submittedName>
</protein>
<organism evidence="1 2">
    <name type="scientific">Extremus antarcticus</name>
    <dbReference type="NCBI Taxonomy" id="702011"/>
    <lineage>
        <taxon>Eukaryota</taxon>
        <taxon>Fungi</taxon>
        <taxon>Dikarya</taxon>
        <taxon>Ascomycota</taxon>
        <taxon>Pezizomycotina</taxon>
        <taxon>Dothideomycetes</taxon>
        <taxon>Dothideomycetidae</taxon>
        <taxon>Mycosphaerellales</taxon>
        <taxon>Extremaceae</taxon>
        <taxon>Extremus</taxon>
    </lineage>
</organism>
<dbReference type="AlphaFoldDB" id="A0AAJ0G6W4"/>
<sequence>MELDRIYKTRIWLTAINPEPELSHLRTARCWGTDATTALSQGHIVAARDGEQIKKLHRALLGWWKATPPSGIGPSAGRPALGDATGQAITAAVAGITGCITRLSDLKDAEIATLQTRNNQLAAGKNDLTERNEALQGFLVGCWSNPRRFGGTLLVGGETSGVAAGMASFPPGMGSIGGPFLPPYTATSNDPTPAVELRQRHLVGWRLNPRRWRHECSSNAPSSDIGTLLVGGKTFGGGQGGQRRTLALASDRRDDNFVPR</sequence>
<accession>A0AAJ0G6W4</accession>
<dbReference type="Proteomes" id="UP001271007">
    <property type="component" value="Unassembled WGS sequence"/>
</dbReference>
<evidence type="ECO:0000313" key="1">
    <source>
        <dbReference type="EMBL" id="KAK3050302.1"/>
    </source>
</evidence>
<comment type="caution">
    <text evidence="1">The sequence shown here is derived from an EMBL/GenBank/DDBJ whole genome shotgun (WGS) entry which is preliminary data.</text>
</comment>
<keyword evidence="2" id="KW-1185">Reference proteome</keyword>
<evidence type="ECO:0000313" key="2">
    <source>
        <dbReference type="Proteomes" id="UP001271007"/>
    </source>
</evidence>
<gene>
    <name evidence="1" type="ORF">LTR09_008451</name>
</gene>
<reference evidence="1" key="1">
    <citation type="submission" date="2023-04" db="EMBL/GenBank/DDBJ databases">
        <title>Black Yeasts Isolated from many extreme environments.</title>
        <authorList>
            <person name="Coleine C."/>
            <person name="Stajich J.E."/>
            <person name="Selbmann L."/>
        </authorList>
    </citation>
    <scope>NUCLEOTIDE SEQUENCE</scope>
    <source>
        <strain evidence="1">CCFEE 5312</strain>
    </source>
</reference>
<proteinExistence type="predicted"/>
<name>A0AAJ0G6W4_9PEZI</name>
<dbReference type="EMBL" id="JAWDJX010000033">
    <property type="protein sequence ID" value="KAK3050302.1"/>
    <property type="molecule type" value="Genomic_DNA"/>
</dbReference>